<protein>
    <submittedName>
        <fullName evidence="2">TRI38 ligase</fullName>
    </submittedName>
</protein>
<dbReference type="InterPro" id="IPR003877">
    <property type="entry name" value="SPRY_dom"/>
</dbReference>
<dbReference type="InterPro" id="IPR001870">
    <property type="entry name" value="B30.2/SPRY"/>
</dbReference>
<keyword evidence="2" id="KW-0436">Ligase</keyword>
<dbReference type="PANTHER" id="PTHR24103">
    <property type="entry name" value="E3 UBIQUITIN-PROTEIN LIGASE TRIM"/>
    <property type="match status" value="1"/>
</dbReference>
<comment type="caution">
    <text evidence="2">The sequence shown here is derived from an EMBL/GenBank/DDBJ whole genome shotgun (WGS) entry which is preliminary data.</text>
</comment>
<accession>A0A7L1N4W0</accession>
<gene>
    <name evidence="2" type="primary">Trim38</name>
    <name evidence="2" type="ORF">RHICYA_R16051</name>
</gene>
<dbReference type="GO" id="GO:0016874">
    <property type="term" value="F:ligase activity"/>
    <property type="evidence" value="ECO:0007669"/>
    <property type="project" value="UniProtKB-KW"/>
</dbReference>
<dbReference type="EMBL" id="VXBP01002566">
    <property type="protein sequence ID" value="NXN94296.1"/>
    <property type="molecule type" value="Genomic_DNA"/>
</dbReference>
<dbReference type="Pfam" id="PF00622">
    <property type="entry name" value="SPRY"/>
    <property type="match status" value="1"/>
</dbReference>
<dbReference type="OrthoDB" id="9049620at2759"/>
<sequence length="79" mass="8765">SSRWAVGVARESVERKRCVELKPQNGFWGLCHDEGKFEALTDSPTSLSCSSIPRRIWVCLDCQQGLVSFTDGDTGAEIF</sequence>
<feature type="non-terminal residue" evidence="2">
    <location>
        <position position="79"/>
    </location>
</feature>
<dbReference type="PROSITE" id="PS50188">
    <property type="entry name" value="B302_SPRY"/>
    <property type="match status" value="1"/>
</dbReference>
<evidence type="ECO:0000313" key="3">
    <source>
        <dbReference type="Proteomes" id="UP000565785"/>
    </source>
</evidence>
<proteinExistence type="predicted"/>
<dbReference type="Proteomes" id="UP000565785">
    <property type="component" value="Unassembled WGS sequence"/>
</dbReference>
<dbReference type="InterPro" id="IPR013320">
    <property type="entry name" value="ConA-like_dom_sf"/>
</dbReference>
<dbReference type="InterPro" id="IPR043136">
    <property type="entry name" value="B30.2/SPRY_sf"/>
</dbReference>
<evidence type="ECO:0000259" key="1">
    <source>
        <dbReference type="PROSITE" id="PS50188"/>
    </source>
</evidence>
<evidence type="ECO:0000313" key="2">
    <source>
        <dbReference type="EMBL" id="NXN94296.1"/>
    </source>
</evidence>
<dbReference type="InterPro" id="IPR003879">
    <property type="entry name" value="Butyrophylin_SPRY"/>
</dbReference>
<dbReference type="PRINTS" id="PR01407">
    <property type="entry name" value="BUTYPHLNCDUF"/>
</dbReference>
<name>A0A7L1N4W0_RHICY</name>
<dbReference type="Gene3D" id="2.60.120.920">
    <property type="match status" value="1"/>
</dbReference>
<dbReference type="SUPFAM" id="SSF49899">
    <property type="entry name" value="Concanavalin A-like lectins/glucanases"/>
    <property type="match status" value="1"/>
</dbReference>
<organism evidence="2 3">
    <name type="scientific">Rhinopomastus cyanomelas</name>
    <name type="common">Common scimitarbill</name>
    <dbReference type="NCBI Taxonomy" id="113115"/>
    <lineage>
        <taxon>Eukaryota</taxon>
        <taxon>Metazoa</taxon>
        <taxon>Chordata</taxon>
        <taxon>Craniata</taxon>
        <taxon>Vertebrata</taxon>
        <taxon>Euteleostomi</taxon>
        <taxon>Archelosauria</taxon>
        <taxon>Archosauria</taxon>
        <taxon>Dinosauria</taxon>
        <taxon>Saurischia</taxon>
        <taxon>Theropoda</taxon>
        <taxon>Coelurosauria</taxon>
        <taxon>Aves</taxon>
        <taxon>Neognathae</taxon>
        <taxon>Neoaves</taxon>
        <taxon>Telluraves</taxon>
        <taxon>Coraciimorphae</taxon>
        <taxon>Bucerotiformes</taxon>
        <taxon>Rhinopomastidae</taxon>
        <taxon>Rhinopomastus</taxon>
    </lineage>
</organism>
<feature type="non-terminal residue" evidence="2">
    <location>
        <position position="1"/>
    </location>
</feature>
<feature type="domain" description="B30.2/SPRY" evidence="1">
    <location>
        <begin position="1"/>
        <end position="79"/>
    </location>
</feature>
<dbReference type="AlphaFoldDB" id="A0A7L1N4W0"/>
<reference evidence="2 3" key="1">
    <citation type="submission" date="2019-09" db="EMBL/GenBank/DDBJ databases">
        <title>Bird 10,000 Genomes (B10K) Project - Family phase.</title>
        <authorList>
            <person name="Zhang G."/>
        </authorList>
    </citation>
    <scope>NUCLEOTIDE SEQUENCE [LARGE SCALE GENOMIC DNA]</scope>
    <source>
        <strain evidence="2">B10K-DU-002-35</strain>
        <tissue evidence="2">Muscle</tissue>
    </source>
</reference>
<dbReference type="InterPro" id="IPR050143">
    <property type="entry name" value="TRIM/RBCC"/>
</dbReference>
<keyword evidence="3" id="KW-1185">Reference proteome</keyword>